<evidence type="ECO:0000313" key="3">
    <source>
        <dbReference type="Proteomes" id="UP000053989"/>
    </source>
</evidence>
<evidence type="ECO:0000313" key="2">
    <source>
        <dbReference type="EMBL" id="KIM62457.1"/>
    </source>
</evidence>
<dbReference type="HOGENOM" id="CLU_3088629_0_0_1"/>
<protein>
    <submittedName>
        <fullName evidence="2">Uncharacterized protein</fullName>
    </submittedName>
</protein>
<dbReference type="EMBL" id="KN822042">
    <property type="protein sequence ID" value="KIM62457.1"/>
    <property type="molecule type" value="Genomic_DNA"/>
</dbReference>
<sequence length="52" mass="5934">MTWRSASCCLLFVLSLSCATCSTRDHESIQTWIRLSPRRFSTPPINHSCCTE</sequence>
<accession>A0A0C3AC07</accession>
<dbReference type="AlphaFoldDB" id="A0A0C3AC07"/>
<feature type="chain" id="PRO_5002160974" evidence="1">
    <location>
        <begin position="24"/>
        <end position="52"/>
    </location>
</feature>
<feature type="signal peptide" evidence="1">
    <location>
        <begin position="1"/>
        <end position="23"/>
    </location>
</feature>
<organism evidence="2 3">
    <name type="scientific">Scleroderma citrinum Foug A</name>
    <dbReference type="NCBI Taxonomy" id="1036808"/>
    <lineage>
        <taxon>Eukaryota</taxon>
        <taxon>Fungi</taxon>
        <taxon>Dikarya</taxon>
        <taxon>Basidiomycota</taxon>
        <taxon>Agaricomycotina</taxon>
        <taxon>Agaricomycetes</taxon>
        <taxon>Agaricomycetidae</taxon>
        <taxon>Boletales</taxon>
        <taxon>Sclerodermatineae</taxon>
        <taxon>Sclerodermataceae</taxon>
        <taxon>Scleroderma</taxon>
    </lineage>
</organism>
<evidence type="ECO:0000256" key="1">
    <source>
        <dbReference type="SAM" id="SignalP"/>
    </source>
</evidence>
<name>A0A0C3AC07_9AGAM</name>
<dbReference type="InParanoid" id="A0A0C3AC07"/>
<proteinExistence type="predicted"/>
<dbReference type="PROSITE" id="PS51257">
    <property type="entry name" value="PROKAR_LIPOPROTEIN"/>
    <property type="match status" value="1"/>
</dbReference>
<keyword evidence="1" id="KW-0732">Signal</keyword>
<reference evidence="2 3" key="1">
    <citation type="submission" date="2014-04" db="EMBL/GenBank/DDBJ databases">
        <authorList>
            <consortium name="DOE Joint Genome Institute"/>
            <person name="Kuo A."/>
            <person name="Kohler A."/>
            <person name="Nagy L.G."/>
            <person name="Floudas D."/>
            <person name="Copeland A."/>
            <person name="Barry K.W."/>
            <person name="Cichocki N."/>
            <person name="Veneault-Fourrey C."/>
            <person name="LaButti K."/>
            <person name="Lindquist E.A."/>
            <person name="Lipzen A."/>
            <person name="Lundell T."/>
            <person name="Morin E."/>
            <person name="Murat C."/>
            <person name="Sun H."/>
            <person name="Tunlid A."/>
            <person name="Henrissat B."/>
            <person name="Grigoriev I.V."/>
            <person name="Hibbett D.S."/>
            <person name="Martin F."/>
            <person name="Nordberg H.P."/>
            <person name="Cantor M.N."/>
            <person name="Hua S.X."/>
        </authorList>
    </citation>
    <scope>NUCLEOTIDE SEQUENCE [LARGE SCALE GENOMIC DNA]</scope>
    <source>
        <strain evidence="2 3">Foug A</strain>
    </source>
</reference>
<reference evidence="3" key="2">
    <citation type="submission" date="2015-01" db="EMBL/GenBank/DDBJ databases">
        <title>Evolutionary Origins and Diversification of the Mycorrhizal Mutualists.</title>
        <authorList>
            <consortium name="DOE Joint Genome Institute"/>
            <consortium name="Mycorrhizal Genomics Consortium"/>
            <person name="Kohler A."/>
            <person name="Kuo A."/>
            <person name="Nagy L.G."/>
            <person name="Floudas D."/>
            <person name="Copeland A."/>
            <person name="Barry K.W."/>
            <person name="Cichocki N."/>
            <person name="Veneault-Fourrey C."/>
            <person name="LaButti K."/>
            <person name="Lindquist E.A."/>
            <person name="Lipzen A."/>
            <person name="Lundell T."/>
            <person name="Morin E."/>
            <person name="Murat C."/>
            <person name="Riley R."/>
            <person name="Ohm R."/>
            <person name="Sun H."/>
            <person name="Tunlid A."/>
            <person name="Henrissat B."/>
            <person name="Grigoriev I.V."/>
            <person name="Hibbett D.S."/>
            <person name="Martin F."/>
        </authorList>
    </citation>
    <scope>NUCLEOTIDE SEQUENCE [LARGE SCALE GENOMIC DNA]</scope>
    <source>
        <strain evidence="3">Foug A</strain>
    </source>
</reference>
<gene>
    <name evidence="2" type="ORF">SCLCIDRAFT_1215041</name>
</gene>
<dbReference type="Proteomes" id="UP000053989">
    <property type="component" value="Unassembled WGS sequence"/>
</dbReference>
<keyword evidence="3" id="KW-1185">Reference proteome</keyword>